<keyword evidence="3" id="KW-1185">Reference proteome</keyword>
<feature type="chain" id="PRO_5032875655" description="Lipoprotein" evidence="1">
    <location>
        <begin position="19"/>
        <end position="61"/>
    </location>
</feature>
<evidence type="ECO:0008006" key="4">
    <source>
        <dbReference type="Google" id="ProtNLM"/>
    </source>
</evidence>
<dbReference type="EMBL" id="JACGXN010000001">
    <property type="protein sequence ID" value="MBA8877382.1"/>
    <property type="molecule type" value="Genomic_DNA"/>
</dbReference>
<comment type="caution">
    <text evidence="2">The sequence shown here is derived from an EMBL/GenBank/DDBJ whole genome shotgun (WGS) entry which is preliminary data.</text>
</comment>
<gene>
    <name evidence="2" type="ORF">FHW16_001064</name>
</gene>
<protein>
    <recommendedName>
        <fullName evidence="4">Lipoprotein</fullName>
    </recommendedName>
</protein>
<keyword evidence="1" id="KW-0732">Signal</keyword>
<feature type="signal peptide" evidence="1">
    <location>
        <begin position="1"/>
        <end position="18"/>
    </location>
</feature>
<evidence type="ECO:0000313" key="2">
    <source>
        <dbReference type="EMBL" id="MBA8877382.1"/>
    </source>
</evidence>
<reference evidence="2 3" key="1">
    <citation type="submission" date="2020-07" db="EMBL/GenBank/DDBJ databases">
        <title>Genomic Encyclopedia of Type Strains, Phase IV (KMG-V): Genome sequencing to study the core and pangenomes of soil and plant-associated prokaryotes.</title>
        <authorList>
            <person name="Whitman W."/>
        </authorList>
    </citation>
    <scope>NUCLEOTIDE SEQUENCE [LARGE SCALE GENOMIC DNA]</scope>
    <source>
        <strain evidence="2 3">AN3</strain>
    </source>
</reference>
<proteinExistence type="predicted"/>
<name>A0A839EEM4_9HYPH</name>
<dbReference type="PROSITE" id="PS51257">
    <property type="entry name" value="PROKAR_LIPOPROTEIN"/>
    <property type="match status" value="1"/>
</dbReference>
<evidence type="ECO:0000313" key="3">
    <source>
        <dbReference type="Proteomes" id="UP000549052"/>
    </source>
</evidence>
<dbReference type="AlphaFoldDB" id="A0A839EEM4"/>
<evidence type="ECO:0000256" key="1">
    <source>
        <dbReference type="SAM" id="SignalP"/>
    </source>
</evidence>
<accession>A0A839EEM4</accession>
<sequence>MKFRTICLLLCTMMIATACGSDQRLKHPCSPGLFSFASATLDCGPLRPVNEALVALFEFGT</sequence>
<organism evidence="2 3">
    <name type="scientific">Phyllobacterium myrsinacearum</name>
    <dbReference type="NCBI Taxonomy" id="28101"/>
    <lineage>
        <taxon>Bacteria</taxon>
        <taxon>Pseudomonadati</taxon>
        <taxon>Pseudomonadota</taxon>
        <taxon>Alphaproteobacteria</taxon>
        <taxon>Hyphomicrobiales</taxon>
        <taxon>Phyllobacteriaceae</taxon>
        <taxon>Phyllobacterium</taxon>
    </lineage>
</organism>
<dbReference type="Proteomes" id="UP000549052">
    <property type="component" value="Unassembled WGS sequence"/>
</dbReference>